<dbReference type="Proteomes" id="UP001156870">
    <property type="component" value="Unassembled WGS sequence"/>
</dbReference>
<dbReference type="EMBL" id="BSPD01000031">
    <property type="protein sequence ID" value="GLS25598.1"/>
    <property type="molecule type" value="Genomic_DNA"/>
</dbReference>
<proteinExistence type="predicted"/>
<name>A0AA37T355_9GAMM</name>
<comment type="caution">
    <text evidence="1">The sequence shown here is derived from an EMBL/GenBank/DDBJ whole genome shotgun (WGS) entry which is preliminary data.</text>
</comment>
<protein>
    <submittedName>
        <fullName evidence="1">Uncharacterized protein</fullName>
    </submittedName>
</protein>
<sequence>MQASPHDFPISSSPAQLDHTLQKLIADYVKVYSWRDLAEHVAASVRRQYAQGEYLVEEGLISSCELEAHMKSQIPSRKYLQDFAKGRPICWRYTNTIANFFGHQYVARNYNPQNDLYERLRLTLTQPAEKYHMHQPHQFPPSLN</sequence>
<reference evidence="1 2" key="1">
    <citation type="journal article" date="2014" name="Int. J. Syst. Evol. Microbiol.">
        <title>Complete genome sequence of Corynebacterium casei LMG S-19264T (=DSM 44701T), isolated from a smear-ripened cheese.</title>
        <authorList>
            <consortium name="US DOE Joint Genome Institute (JGI-PGF)"/>
            <person name="Walter F."/>
            <person name="Albersmeier A."/>
            <person name="Kalinowski J."/>
            <person name="Ruckert C."/>
        </authorList>
    </citation>
    <scope>NUCLEOTIDE SEQUENCE [LARGE SCALE GENOMIC DNA]</scope>
    <source>
        <strain evidence="1 2">NBRC 110095</strain>
    </source>
</reference>
<evidence type="ECO:0000313" key="2">
    <source>
        <dbReference type="Proteomes" id="UP001156870"/>
    </source>
</evidence>
<organism evidence="1 2">
    <name type="scientific">Marinibactrum halimedae</name>
    <dbReference type="NCBI Taxonomy" id="1444977"/>
    <lineage>
        <taxon>Bacteria</taxon>
        <taxon>Pseudomonadati</taxon>
        <taxon>Pseudomonadota</taxon>
        <taxon>Gammaproteobacteria</taxon>
        <taxon>Cellvibrionales</taxon>
        <taxon>Cellvibrionaceae</taxon>
        <taxon>Marinibactrum</taxon>
    </lineage>
</organism>
<dbReference type="RefSeq" id="WP_232594174.1">
    <property type="nucleotide sequence ID" value="NZ_BSPD01000031.1"/>
</dbReference>
<accession>A0AA37T355</accession>
<dbReference type="AlphaFoldDB" id="A0AA37T355"/>
<keyword evidence="2" id="KW-1185">Reference proteome</keyword>
<evidence type="ECO:0000313" key="1">
    <source>
        <dbReference type="EMBL" id="GLS25598.1"/>
    </source>
</evidence>
<gene>
    <name evidence="1" type="ORF">GCM10007877_13120</name>
</gene>